<protein>
    <submittedName>
        <fullName evidence="1">Uncharacterized protein</fullName>
    </submittedName>
</protein>
<gene>
    <name evidence="1" type="ORF">LCGC14_1484380</name>
</gene>
<organism evidence="1">
    <name type="scientific">marine sediment metagenome</name>
    <dbReference type="NCBI Taxonomy" id="412755"/>
    <lineage>
        <taxon>unclassified sequences</taxon>
        <taxon>metagenomes</taxon>
        <taxon>ecological metagenomes</taxon>
    </lineage>
</organism>
<accession>A0A0F9LP13</accession>
<proteinExistence type="predicted"/>
<dbReference type="EMBL" id="LAZR01010596">
    <property type="protein sequence ID" value="KKM66120.1"/>
    <property type="molecule type" value="Genomic_DNA"/>
</dbReference>
<reference evidence="1" key="1">
    <citation type="journal article" date="2015" name="Nature">
        <title>Complex archaea that bridge the gap between prokaryotes and eukaryotes.</title>
        <authorList>
            <person name="Spang A."/>
            <person name="Saw J.H."/>
            <person name="Jorgensen S.L."/>
            <person name="Zaremba-Niedzwiedzka K."/>
            <person name="Martijn J."/>
            <person name="Lind A.E."/>
            <person name="van Eijk R."/>
            <person name="Schleper C."/>
            <person name="Guy L."/>
            <person name="Ettema T.J."/>
        </authorList>
    </citation>
    <scope>NUCLEOTIDE SEQUENCE</scope>
</reference>
<sequence length="81" mass="9584">MKYELKESRLYRVKHKDYRNKPSNKVKRYFLYTEKRFGNILCYVFSAVIQKDRLGVVGHSVMQYSSVISIPEYDLVSVEAA</sequence>
<dbReference type="AlphaFoldDB" id="A0A0F9LP13"/>
<comment type="caution">
    <text evidence="1">The sequence shown here is derived from an EMBL/GenBank/DDBJ whole genome shotgun (WGS) entry which is preliminary data.</text>
</comment>
<name>A0A0F9LP13_9ZZZZ</name>
<evidence type="ECO:0000313" key="1">
    <source>
        <dbReference type="EMBL" id="KKM66120.1"/>
    </source>
</evidence>